<sequence>MMGLFIPIHGEPNDTDYWSEYCAFDISSLPTVEAGEDGFRILQLTDLHYFYPHLTSKTDKLVETLVKENDPDMIVITGDSTIGPANASFTKHLVKLMDGLGKPWAVVYGNHDAEGKADKFRLGEIYSGSEYCLYENGPYNIGGTGNYAVNITKDGVPFYSLIMMDSNMYIEYDGKKEYGCFTPSQVTWYDWLQSGLIASGYEKSMMFFHIPFPEYRDAYAAWEQSGFDPAIGSGEKREDECNATANPGMFGKILEKGATTHVFVGHDHVNDYIVEYKGVTLAYGVKSSEQFYHDDDMVGGLIIDINADGNVSLTRKFVQV</sequence>
<dbReference type="PANTHER" id="PTHR32440">
    <property type="entry name" value="PHOSPHATASE DCR2-RELATED-RELATED"/>
    <property type="match status" value="1"/>
</dbReference>
<protein>
    <submittedName>
        <fullName evidence="2">Metallophosphoesterase</fullName>
    </submittedName>
</protein>
<accession>A0A940DGS4</accession>
<evidence type="ECO:0000313" key="2">
    <source>
        <dbReference type="EMBL" id="MBO8424094.1"/>
    </source>
</evidence>
<feature type="domain" description="Calcineurin-like phosphoesterase" evidence="1">
    <location>
        <begin position="39"/>
        <end position="269"/>
    </location>
</feature>
<evidence type="ECO:0000259" key="1">
    <source>
        <dbReference type="Pfam" id="PF00149"/>
    </source>
</evidence>
<dbReference type="EMBL" id="JADINF010000090">
    <property type="protein sequence ID" value="MBO8424094.1"/>
    <property type="molecule type" value="Genomic_DNA"/>
</dbReference>
<organism evidence="2 3">
    <name type="scientific">Candidatus Stercoripulliclostridium pullicola</name>
    <dbReference type="NCBI Taxonomy" id="2840953"/>
    <lineage>
        <taxon>Bacteria</taxon>
        <taxon>Bacillati</taxon>
        <taxon>Bacillota</taxon>
        <taxon>Clostridia</taxon>
        <taxon>Eubacteriales</taxon>
        <taxon>Candidatus Stercoripulliclostridium</taxon>
    </lineage>
</organism>
<dbReference type="AlphaFoldDB" id="A0A940DGS4"/>
<proteinExistence type="predicted"/>
<comment type="caution">
    <text evidence="2">The sequence shown here is derived from an EMBL/GenBank/DDBJ whole genome shotgun (WGS) entry which is preliminary data.</text>
</comment>
<feature type="non-terminal residue" evidence="2">
    <location>
        <position position="1"/>
    </location>
</feature>
<reference evidence="2" key="2">
    <citation type="journal article" date="2021" name="PeerJ">
        <title>Extensive microbial diversity within the chicken gut microbiome revealed by metagenomics and culture.</title>
        <authorList>
            <person name="Gilroy R."/>
            <person name="Ravi A."/>
            <person name="Getino M."/>
            <person name="Pursley I."/>
            <person name="Horton D.L."/>
            <person name="Alikhan N.F."/>
            <person name="Baker D."/>
            <person name="Gharbi K."/>
            <person name="Hall N."/>
            <person name="Watson M."/>
            <person name="Adriaenssens E.M."/>
            <person name="Foster-Nyarko E."/>
            <person name="Jarju S."/>
            <person name="Secka A."/>
            <person name="Antonio M."/>
            <person name="Oren A."/>
            <person name="Chaudhuri R.R."/>
            <person name="La Ragione R."/>
            <person name="Hildebrand F."/>
            <person name="Pallen M.J."/>
        </authorList>
    </citation>
    <scope>NUCLEOTIDE SEQUENCE</scope>
    <source>
        <strain evidence="2">517</strain>
    </source>
</reference>
<dbReference type="PANTHER" id="PTHR32440:SF0">
    <property type="entry name" value="PHOSPHATASE DCR2-RELATED"/>
    <property type="match status" value="1"/>
</dbReference>
<name>A0A940DGS4_9FIRM</name>
<dbReference type="Gene3D" id="3.60.21.10">
    <property type="match status" value="1"/>
</dbReference>
<dbReference type="InterPro" id="IPR029052">
    <property type="entry name" value="Metallo-depent_PP-like"/>
</dbReference>
<dbReference type="GO" id="GO:0016788">
    <property type="term" value="F:hydrolase activity, acting on ester bonds"/>
    <property type="evidence" value="ECO:0007669"/>
    <property type="project" value="TreeGrafter"/>
</dbReference>
<dbReference type="GO" id="GO:0005737">
    <property type="term" value="C:cytoplasm"/>
    <property type="evidence" value="ECO:0007669"/>
    <property type="project" value="TreeGrafter"/>
</dbReference>
<dbReference type="InterPro" id="IPR004843">
    <property type="entry name" value="Calcineurin-like_PHP"/>
</dbReference>
<evidence type="ECO:0000313" key="3">
    <source>
        <dbReference type="Proteomes" id="UP000727857"/>
    </source>
</evidence>
<dbReference type="SUPFAM" id="SSF56300">
    <property type="entry name" value="Metallo-dependent phosphatases"/>
    <property type="match status" value="1"/>
</dbReference>
<dbReference type="Pfam" id="PF00149">
    <property type="entry name" value="Metallophos"/>
    <property type="match status" value="1"/>
</dbReference>
<dbReference type="Proteomes" id="UP000727857">
    <property type="component" value="Unassembled WGS sequence"/>
</dbReference>
<gene>
    <name evidence="2" type="ORF">IAB16_03670</name>
</gene>
<reference evidence="2" key="1">
    <citation type="submission" date="2020-10" db="EMBL/GenBank/DDBJ databases">
        <authorList>
            <person name="Gilroy R."/>
        </authorList>
    </citation>
    <scope>NUCLEOTIDE SEQUENCE</scope>
    <source>
        <strain evidence="2">517</strain>
    </source>
</reference>